<dbReference type="InterPro" id="IPR000873">
    <property type="entry name" value="AMP-dep_synth/lig_dom"/>
</dbReference>
<evidence type="ECO:0000256" key="2">
    <source>
        <dbReference type="ARBA" id="ARBA00013275"/>
    </source>
</evidence>
<keyword evidence="11" id="KW-1185">Reference proteome</keyword>
<evidence type="ECO:0000256" key="3">
    <source>
        <dbReference type="ARBA" id="ARBA00022598"/>
    </source>
</evidence>
<dbReference type="InterPro" id="IPR020845">
    <property type="entry name" value="AMP-binding_CS"/>
</dbReference>
<dbReference type="Gene3D" id="3.40.50.12780">
    <property type="entry name" value="N-terminal domain of ligase-like"/>
    <property type="match status" value="1"/>
</dbReference>
<dbReference type="Pfam" id="PF16177">
    <property type="entry name" value="ACAS_N"/>
    <property type="match status" value="1"/>
</dbReference>
<dbReference type="Gene3D" id="3.30.300.30">
    <property type="match status" value="1"/>
</dbReference>
<dbReference type="InterPro" id="IPR045851">
    <property type="entry name" value="AMP-bd_C_sf"/>
</dbReference>
<dbReference type="InterPro" id="IPR042099">
    <property type="entry name" value="ANL_N_sf"/>
</dbReference>
<evidence type="ECO:0000256" key="1">
    <source>
        <dbReference type="ARBA" id="ARBA00006432"/>
    </source>
</evidence>
<evidence type="ECO:0000313" key="11">
    <source>
        <dbReference type="Proteomes" id="UP000251213"/>
    </source>
</evidence>
<feature type="domain" description="Acetyl-coenzyme A synthetase N-terminal" evidence="9">
    <location>
        <begin position="30"/>
        <end position="87"/>
    </location>
</feature>
<dbReference type="Pfam" id="PF00501">
    <property type="entry name" value="AMP-binding"/>
    <property type="match status" value="1"/>
</dbReference>
<evidence type="ECO:0000259" key="7">
    <source>
        <dbReference type="Pfam" id="PF00501"/>
    </source>
</evidence>
<reference evidence="10 11" key="2">
    <citation type="submission" date="2018-06" db="EMBL/GenBank/DDBJ databases">
        <authorList>
            <person name="Zhirakovskaya E."/>
        </authorList>
    </citation>
    <scope>NUCLEOTIDE SEQUENCE [LARGE SCALE GENOMIC DNA]</scope>
    <source>
        <strain evidence="10 11">FBKL4.011</strain>
    </source>
</reference>
<evidence type="ECO:0000256" key="4">
    <source>
        <dbReference type="ARBA" id="ARBA00022741"/>
    </source>
</evidence>
<evidence type="ECO:0000313" key="10">
    <source>
        <dbReference type="EMBL" id="RAL21329.1"/>
    </source>
</evidence>
<dbReference type="RefSeq" id="WP_113660307.1">
    <property type="nucleotide sequence ID" value="NZ_KZ845680.1"/>
</dbReference>
<name>A0A364K0W1_9BACL</name>
<dbReference type="Proteomes" id="UP000251213">
    <property type="component" value="Unassembled WGS sequence"/>
</dbReference>
<protein>
    <recommendedName>
        <fullName evidence="2">acetate--CoA ligase</fullName>
        <ecNumber evidence="2">6.2.1.1</ecNumber>
    </recommendedName>
</protein>
<accession>A0A364K0W1</accession>
<dbReference type="GO" id="GO:0005524">
    <property type="term" value="F:ATP binding"/>
    <property type="evidence" value="ECO:0007669"/>
    <property type="project" value="UniProtKB-KW"/>
</dbReference>
<sequence>MNQPVWYPQQEQIEQTRLYRLMQKHGLTDYPSFYKRSVENIAWLWEEVVKDLELEWIQPYRQVIGQVDEMAKARWFIDGKFNVTANCLDRFVKDPLARHRLALIWEGEDGQVQKYTYRDLYQEVNQVANGLLKLGLKPGDRVAIYLPMIPEIVMAMLAIAKIGAIYTPCFSGFGADAIATRATDCEAKFLITADGFYRRGKVVTMKEEADRAADLAPSVEKVITVRRLNRDCPWNEKRDVEWESLRSDVKALPPKETDANDPFMIIYTSGTTGKPKGTVHVHSGFPIKAAFDSGYCMDVGVGDVLFWVTDMGWMMGPWMVFGALMNGSTMLLYEGTPDYPTPDRLWQMVERYGVSHLGISPTLIRALMKQGDQWLDHYDLSSLRAFGSTGEPWNPEPWYWLFEKVGKKQVPILNYSGGTETSGGILTNTMIQPLVPCGFSGPVPGMDIDVWDENGTSVKNEVGELVIRQPWVGMTVGFWKDEERFLQTYWNRWPKVWVHGDWVKVDEQGFWYITGRSDDTIKVAGKRLGPAEMESVLVDYPEVVEACTIGIPDSDKGEVPICFVVLKRQGNHLPEDKLSEVLIDFVGKRMGKALKPKHIYVVTDLPKTRNGKILRRVVKAAYLGKDTGDISSLENPQAVQAIQQLARYSN</sequence>
<dbReference type="PANTHER" id="PTHR24095:SF14">
    <property type="entry name" value="ACETYL-COENZYME A SYNTHETASE 1"/>
    <property type="match status" value="1"/>
</dbReference>
<evidence type="ECO:0000259" key="8">
    <source>
        <dbReference type="Pfam" id="PF13193"/>
    </source>
</evidence>
<evidence type="ECO:0000256" key="5">
    <source>
        <dbReference type="ARBA" id="ARBA00022840"/>
    </source>
</evidence>
<reference evidence="10 11" key="1">
    <citation type="submission" date="2018-06" db="EMBL/GenBank/DDBJ databases">
        <title>Thermoflavimicrobium daqus sp. nov., a thermophilic microbe isolated from Moutai-flavour Daqu.</title>
        <authorList>
            <person name="Wang X."/>
            <person name="Zhou H."/>
        </authorList>
    </citation>
    <scope>NUCLEOTIDE SEQUENCE [LARGE SCALE GENOMIC DNA]</scope>
    <source>
        <strain evidence="10 11">FBKL4.011</strain>
    </source>
</reference>
<dbReference type="SUPFAM" id="SSF56801">
    <property type="entry name" value="Acetyl-CoA synthetase-like"/>
    <property type="match status" value="1"/>
</dbReference>
<dbReference type="PANTHER" id="PTHR24095">
    <property type="entry name" value="ACETYL-COENZYME A SYNTHETASE"/>
    <property type="match status" value="1"/>
</dbReference>
<dbReference type="PROSITE" id="PS00455">
    <property type="entry name" value="AMP_BINDING"/>
    <property type="match status" value="1"/>
</dbReference>
<gene>
    <name evidence="10" type="ORF">DL897_16970</name>
</gene>
<dbReference type="InterPro" id="IPR032387">
    <property type="entry name" value="ACAS_N"/>
</dbReference>
<keyword evidence="3" id="KW-0436">Ligase</keyword>
<dbReference type="GO" id="GO:0003987">
    <property type="term" value="F:acetate-CoA ligase activity"/>
    <property type="evidence" value="ECO:0007669"/>
    <property type="project" value="UniProtKB-EC"/>
</dbReference>
<keyword evidence="5" id="KW-0067">ATP-binding</keyword>
<dbReference type="EC" id="6.2.1.1" evidence="2"/>
<dbReference type="GO" id="GO:0006085">
    <property type="term" value="P:acetyl-CoA biosynthetic process"/>
    <property type="evidence" value="ECO:0007669"/>
    <property type="project" value="TreeGrafter"/>
</dbReference>
<comment type="caution">
    <text evidence="10">The sequence shown here is derived from an EMBL/GenBank/DDBJ whole genome shotgun (WGS) entry which is preliminary data.</text>
</comment>
<dbReference type="InterPro" id="IPR025110">
    <property type="entry name" value="AMP-bd_C"/>
</dbReference>
<evidence type="ECO:0000259" key="9">
    <source>
        <dbReference type="Pfam" id="PF16177"/>
    </source>
</evidence>
<feature type="domain" description="AMP-binding enzyme C-terminal" evidence="8">
    <location>
        <begin position="532"/>
        <end position="612"/>
    </location>
</feature>
<proteinExistence type="inferred from homology"/>
<evidence type="ECO:0000256" key="6">
    <source>
        <dbReference type="ARBA" id="ARBA00022990"/>
    </source>
</evidence>
<dbReference type="EMBL" id="QJKK01000018">
    <property type="protein sequence ID" value="RAL21329.1"/>
    <property type="molecule type" value="Genomic_DNA"/>
</dbReference>
<dbReference type="OrthoDB" id="9778383at2"/>
<dbReference type="AlphaFoldDB" id="A0A364K0W1"/>
<comment type="similarity">
    <text evidence="1">Belongs to the ATP-dependent AMP-binding enzyme family.</text>
</comment>
<feature type="domain" description="AMP-dependent synthetase/ligase" evidence="7">
    <location>
        <begin position="100"/>
        <end position="473"/>
    </location>
</feature>
<keyword evidence="4" id="KW-0547">Nucleotide-binding</keyword>
<dbReference type="Pfam" id="PF13193">
    <property type="entry name" value="AMP-binding_C"/>
    <property type="match status" value="1"/>
</dbReference>
<organism evidence="10 11">
    <name type="scientific">Thermoflavimicrobium daqui</name>
    <dbReference type="NCBI Taxonomy" id="2137476"/>
    <lineage>
        <taxon>Bacteria</taxon>
        <taxon>Bacillati</taxon>
        <taxon>Bacillota</taxon>
        <taxon>Bacilli</taxon>
        <taxon>Bacillales</taxon>
        <taxon>Thermoactinomycetaceae</taxon>
        <taxon>Thermoflavimicrobium</taxon>
    </lineage>
</organism>
<keyword evidence="6" id="KW-0007">Acetylation</keyword>